<protein>
    <recommendedName>
        <fullName evidence="4">DUF4856 domain-containing protein</fullName>
    </recommendedName>
</protein>
<evidence type="ECO:0008006" key="4">
    <source>
        <dbReference type="Google" id="ProtNLM"/>
    </source>
</evidence>
<dbReference type="CDD" id="cd11304">
    <property type="entry name" value="Cadherin_repeat"/>
    <property type="match status" value="1"/>
</dbReference>
<keyword evidence="1" id="KW-0732">Signal</keyword>
<proteinExistence type="predicted"/>
<evidence type="ECO:0000313" key="2">
    <source>
        <dbReference type="EMBL" id="SFC00255.1"/>
    </source>
</evidence>
<reference evidence="2 3" key="1">
    <citation type="submission" date="2016-10" db="EMBL/GenBank/DDBJ databases">
        <authorList>
            <person name="de Groot N.N."/>
        </authorList>
    </citation>
    <scope>NUCLEOTIDE SEQUENCE [LARGE SCALE GENOMIC DNA]</scope>
    <source>
        <strain evidence="2 3">DSM 6059</strain>
    </source>
</reference>
<dbReference type="STRING" id="1123010.SAMN02745724_00686"/>
<gene>
    <name evidence="2" type="ORF">SAMN02745724_00686</name>
</gene>
<keyword evidence="3" id="KW-1185">Reference proteome</keyword>
<dbReference type="PROSITE" id="PS51257">
    <property type="entry name" value="PROKAR_LIPOPROTEIN"/>
    <property type="match status" value="1"/>
</dbReference>
<dbReference type="AlphaFoldDB" id="A0A1I1FLS0"/>
<dbReference type="Proteomes" id="UP000198862">
    <property type="component" value="Unassembled WGS sequence"/>
</dbReference>
<organism evidence="2 3">
    <name type="scientific">Pseudoalteromonas denitrificans DSM 6059</name>
    <dbReference type="NCBI Taxonomy" id="1123010"/>
    <lineage>
        <taxon>Bacteria</taxon>
        <taxon>Pseudomonadati</taxon>
        <taxon>Pseudomonadota</taxon>
        <taxon>Gammaproteobacteria</taxon>
        <taxon>Alteromonadales</taxon>
        <taxon>Pseudoalteromonadaceae</taxon>
        <taxon>Pseudoalteromonas</taxon>
    </lineage>
</organism>
<sequence>MFNMRKSILATAILAATFGLTACGGSSDKKETPVAEPVNTAPKDIKVTLTDGALFLGNVAGTTAGTISATDSDSGDTLTFTTTDENFEISGSSLILKSGASIDSETVDVTISVSDNVNAVVEETVTLTVSQLENYYGFNSKFEENKSAVSYSGQIARHALLNEVKKYIGTLTVAHVNDNNITAEQVESHLNALFADYDSIAENEFTFTDITNLKQKTFADIASTGKSLKGKIAGNDSSKQTKNWLVEGTFIGWTDFGSELKTPEGLLNHLFSVIVSQVQMTNDGEQVSDYYGNPISKLFITPEGLDLQQLVQKHLLGAIMFSQGTDDYLEDGLTSDNTKQDKDTKPYTSLEHQFDEGFGYFGATRDYLAYTDEEIAKKSGRPEYQGQHDTNGDLLIDLNSELIFGNSANAGKRDRGAVVATDFSADAMNAFIAGRKIISEAAPNALSDSETEELNKQRDIAVDAWEKAIAATVVHYINAVLIDLDNGAQENFTSLAKHWSELKGFALNFQFSPFSPMSESDFAKLHILVGDKPDLENIVQYKEKLIEASDIIQATYDFNAENVVNW</sequence>
<feature type="signal peptide" evidence="1">
    <location>
        <begin position="1"/>
        <end position="22"/>
    </location>
</feature>
<feature type="chain" id="PRO_5011486738" description="DUF4856 domain-containing protein" evidence="1">
    <location>
        <begin position="23"/>
        <end position="566"/>
    </location>
</feature>
<dbReference type="InterPro" id="IPR032331">
    <property type="entry name" value="DUF4856"/>
</dbReference>
<dbReference type="RefSeq" id="WP_091979948.1">
    <property type="nucleotide sequence ID" value="NZ_FOLO01000003.1"/>
</dbReference>
<dbReference type="OrthoDB" id="5498726at2"/>
<dbReference type="Pfam" id="PF16148">
    <property type="entry name" value="DUF4856"/>
    <property type="match status" value="1"/>
</dbReference>
<evidence type="ECO:0000313" key="3">
    <source>
        <dbReference type="Proteomes" id="UP000198862"/>
    </source>
</evidence>
<evidence type="ECO:0000256" key="1">
    <source>
        <dbReference type="SAM" id="SignalP"/>
    </source>
</evidence>
<dbReference type="EMBL" id="FOLO01000003">
    <property type="protein sequence ID" value="SFC00255.1"/>
    <property type="molecule type" value="Genomic_DNA"/>
</dbReference>
<accession>A0A1I1FLS0</accession>
<name>A0A1I1FLS0_9GAMM</name>